<feature type="compositionally biased region" description="Basic residues" evidence="15">
    <location>
        <begin position="476"/>
        <end position="486"/>
    </location>
</feature>
<dbReference type="HAMAP" id="MF_00303">
    <property type="entry name" value="Trigger_factor_Tig"/>
    <property type="match status" value="1"/>
</dbReference>
<evidence type="ECO:0000256" key="5">
    <source>
        <dbReference type="ARBA" id="ARBA00022618"/>
    </source>
</evidence>
<keyword evidence="6 12" id="KW-0697">Rotamase</keyword>
<dbReference type="Pfam" id="PF00254">
    <property type="entry name" value="FKBP_C"/>
    <property type="match status" value="1"/>
</dbReference>
<dbReference type="InterPro" id="IPR046357">
    <property type="entry name" value="PPIase_dom_sf"/>
</dbReference>
<keyword evidence="7 12" id="KW-0143">Chaperone</keyword>
<comment type="subcellular location">
    <subcellularLocation>
        <location evidence="12">Cytoplasm</location>
    </subcellularLocation>
    <text evidence="12">About half TF is bound to the ribosome near the polypeptide exit tunnel while the other half is free in the cytoplasm.</text>
</comment>
<dbReference type="EC" id="5.2.1.8" evidence="3 12"/>
<dbReference type="InterPro" id="IPR037041">
    <property type="entry name" value="Trigger_fac_C_sf"/>
</dbReference>
<evidence type="ECO:0000259" key="16">
    <source>
        <dbReference type="PROSITE" id="PS50059"/>
    </source>
</evidence>
<evidence type="ECO:0000256" key="11">
    <source>
        <dbReference type="ARBA" id="ARBA00029986"/>
    </source>
</evidence>
<dbReference type="GO" id="GO:0003755">
    <property type="term" value="F:peptidyl-prolyl cis-trans isomerase activity"/>
    <property type="evidence" value="ECO:0007669"/>
    <property type="project" value="UniProtKB-UniRule"/>
</dbReference>
<evidence type="ECO:0000256" key="10">
    <source>
        <dbReference type="ARBA" id="ARBA00024849"/>
    </source>
</evidence>
<dbReference type="SUPFAM" id="SSF102735">
    <property type="entry name" value="Trigger factor ribosome-binding domain"/>
    <property type="match status" value="1"/>
</dbReference>
<dbReference type="InterPro" id="IPR008880">
    <property type="entry name" value="Trigger_fac_C"/>
</dbReference>
<dbReference type="InterPro" id="IPR008881">
    <property type="entry name" value="Trigger_fac_ribosome-bd_bac"/>
</dbReference>
<dbReference type="Pfam" id="PF05697">
    <property type="entry name" value="Trigger_N"/>
    <property type="match status" value="1"/>
</dbReference>
<evidence type="ECO:0000256" key="14">
    <source>
        <dbReference type="RuleBase" id="RU003914"/>
    </source>
</evidence>
<evidence type="ECO:0000256" key="13">
    <source>
        <dbReference type="PROSITE-ProRule" id="PRU00277"/>
    </source>
</evidence>
<evidence type="ECO:0000256" key="15">
    <source>
        <dbReference type="SAM" id="MobiDB-lite"/>
    </source>
</evidence>
<evidence type="ECO:0000256" key="4">
    <source>
        <dbReference type="ARBA" id="ARBA00016902"/>
    </source>
</evidence>
<evidence type="ECO:0000256" key="1">
    <source>
        <dbReference type="ARBA" id="ARBA00000971"/>
    </source>
</evidence>
<feature type="region of interest" description="Disordered" evidence="15">
    <location>
        <begin position="430"/>
        <end position="486"/>
    </location>
</feature>
<reference evidence="17" key="1">
    <citation type="submission" date="2016-04" db="EMBL/GenBank/DDBJ databases">
        <authorList>
            <person name="Evans L.H."/>
            <person name="Alamgir A."/>
            <person name="Owens N."/>
            <person name="Weber N.D."/>
            <person name="Virtaneva K."/>
            <person name="Barbian K."/>
            <person name="Babar A."/>
            <person name="Rosenke K."/>
        </authorList>
    </citation>
    <scope>NUCLEOTIDE SEQUENCE</scope>
    <source>
        <strain evidence="17">86</strain>
    </source>
</reference>
<evidence type="ECO:0000256" key="8">
    <source>
        <dbReference type="ARBA" id="ARBA00023235"/>
    </source>
</evidence>
<keyword evidence="8 12" id="KW-0413">Isomerase</keyword>
<dbReference type="PANTHER" id="PTHR30560">
    <property type="entry name" value="TRIGGER FACTOR CHAPERONE AND PEPTIDYL-PROLYL CIS/TRANS ISOMERASE"/>
    <property type="match status" value="1"/>
</dbReference>
<dbReference type="InterPro" id="IPR027304">
    <property type="entry name" value="Trigger_fact/SurA_dom_sf"/>
</dbReference>
<organism evidence="17">
    <name type="scientific">uncultured Alphaproteobacteria bacterium</name>
    <dbReference type="NCBI Taxonomy" id="91750"/>
    <lineage>
        <taxon>Bacteria</taxon>
        <taxon>Pseudomonadati</taxon>
        <taxon>Pseudomonadota</taxon>
        <taxon>Alphaproteobacteria</taxon>
        <taxon>environmental samples</taxon>
    </lineage>
</organism>
<dbReference type="FunFam" id="3.10.50.40:FF:000001">
    <property type="entry name" value="Trigger factor"/>
    <property type="match status" value="1"/>
</dbReference>
<evidence type="ECO:0000256" key="12">
    <source>
        <dbReference type="HAMAP-Rule" id="MF_00303"/>
    </source>
</evidence>
<dbReference type="GO" id="GO:0044183">
    <property type="term" value="F:protein folding chaperone"/>
    <property type="evidence" value="ECO:0007669"/>
    <property type="project" value="TreeGrafter"/>
</dbReference>
<dbReference type="InterPro" id="IPR005215">
    <property type="entry name" value="Trig_fac"/>
</dbReference>
<dbReference type="Pfam" id="PF05698">
    <property type="entry name" value="Trigger_C"/>
    <property type="match status" value="1"/>
</dbReference>
<evidence type="ECO:0000256" key="7">
    <source>
        <dbReference type="ARBA" id="ARBA00023186"/>
    </source>
</evidence>
<feature type="domain" description="PPIase FKBP-type" evidence="16">
    <location>
        <begin position="163"/>
        <end position="248"/>
    </location>
</feature>
<dbReference type="InterPro" id="IPR036611">
    <property type="entry name" value="Trigger_fac_ribosome-bd_sf"/>
</dbReference>
<comment type="domain">
    <text evidence="12">Consists of 3 domains; the N-terminus binds the ribosome, the middle domain has PPIase activity, while the C-terminus has intrinsic chaperone activity on its own.</text>
</comment>
<dbReference type="Gene3D" id="3.10.50.40">
    <property type="match status" value="1"/>
</dbReference>
<protein>
    <recommendedName>
        <fullName evidence="4 12">Trigger factor</fullName>
        <shortName evidence="12">TF</shortName>
        <ecNumber evidence="3 12">5.2.1.8</ecNumber>
    </recommendedName>
    <alternativeName>
        <fullName evidence="11 12">PPIase</fullName>
    </alternativeName>
</protein>
<dbReference type="Gene3D" id="1.10.3120.10">
    <property type="entry name" value="Trigger factor, C-terminal domain"/>
    <property type="match status" value="1"/>
</dbReference>
<dbReference type="SUPFAM" id="SSF109998">
    <property type="entry name" value="Triger factor/SurA peptide-binding domain-like"/>
    <property type="match status" value="1"/>
</dbReference>
<dbReference type="EMBL" id="FLUO01000001">
    <property type="protein sequence ID" value="SBV95958.1"/>
    <property type="molecule type" value="Genomic_DNA"/>
</dbReference>
<evidence type="ECO:0000256" key="2">
    <source>
        <dbReference type="ARBA" id="ARBA00005464"/>
    </source>
</evidence>
<comment type="similarity">
    <text evidence="2 12 14">Belongs to the FKBP-type PPIase family. Tig subfamily.</text>
</comment>
<keyword evidence="12" id="KW-0963">Cytoplasm</keyword>
<evidence type="ECO:0000256" key="9">
    <source>
        <dbReference type="ARBA" id="ARBA00023306"/>
    </source>
</evidence>
<evidence type="ECO:0000256" key="6">
    <source>
        <dbReference type="ARBA" id="ARBA00023110"/>
    </source>
</evidence>
<comment type="function">
    <text evidence="10 12">Involved in protein export. Acts as a chaperone by maintaining the newly synthesized protein in an open conformation. Functions as a peptidyl-prolyl cis-trans isomerase.</text>
</comment>
<keyword evidence="9 12" id="KW-0131">Cell cycle</keyword>
<dbReference type="GO" id="GO:0051301">
    <property type="term" value="P:cell division"/>
    <property type="evidence" value="ECO:0007669"/>
    <property type="project" value="UniProtKB-KW"/>
</dbReference>
<dbReference type="Gene3D" id="3.30.70.1050">
    <property type="entry name" value="Trigger factor ribosome-binding domain"/>
    <property type="match status" value="1"/>
</dbReference>
<dbReference type="GO" id="GO:0051083">
    <property type="term" value="P:'de novo' cotranslational protein folding"/>
    <property type="evidence" value="ECO:0007669"/>
    <property type="project" value="TreeGrafter"/>
</dbReference>
<name>A0A212J939_9PROT</name>
<dbReference type="GO" id="GO:0043335">
    <property type="term" value="P:protein unfolding"/>
    <property type="evidence" value="ECO:0007669"/>
    <property type="project" value="TreeGrafter"/>
</dbReference>
<dbReference type="PROSITE" id="PS50059">
    <property type="entry name" value="FKBP_PPIASE"/>
    <property type="match status" value="1"/>
</dbReference>
<dbReference type="GO" id="GO:0005737">
    <property type="term" value="C:cytoplasm"/>
    <property type="evidence" value="ECO:0007669"/>
    <property type="project" value="UniProtKB-SubCell"/>
</dbReference>
<gene>
    <name evidence="12 17" type="primary">tig</name>
    <name evidence="17" type="ORF">KL86APRO_10697</name>
</gene>
<dbReference type="GO" id="GO:0015031">
    <property type="term" value="P:protein transport"/>
    <property type="evidence" value="ECO:0007669"/>
    <property type="project" value="UniProtKB-UniRule"/>
</dbReference>
<keyword evidence="5 12" id="KW-0132">Cell division</keyword>
<dbReference type="PIRSF" id="PIRSF003095">
    <property type="entry name" value="Trigger_factor"/>
    <property type="match status" value="1"/>
</dbReference>
<dbReference type="AlphaFoldDB" id="A0A212J939"/>
<comment type="catalytic activity">
    <reaction evidence="1 12 13">
        <text>[protein]-peptidylproline (omega=180) = [protein]-peptidylproline (omega=0)</text>
        <dbReference type="Rhea" id="RHEA:16237"/>
        <dbReference type="Rhea" id="RHEA-COMP:10747"/>
        <dbReference type="Rhea" id="RHEA-COMP:10748"/>
        <dbReference type="ChEBI" id="CHEBI:83833"/>
        <dbReference type="ChEBI" id="CHEBI:83834"/>
        <dbReference type="EC" id="5.2.1.8"/>
    </reaction>
</comment>
<dbReference type="InterPro" id="IPR001179">
    <property type="entry name" value="PPIase_FKBP_dom"/>
</dbReference>
<accession>A0A212J939</accession>
<evidence type="ECO:0000256" key="3">
    <source>
        <dbReference type="ARBA" id="ARBA00013194"/>
    </source>
</evidence>
<dbReference type="NCBIfam" id="TIGR00115">
    <property type="entry name" value="tig"/>
    <property type="match status" value="1"/>
</dbReference>
<dbReference type="GO" id="GO:0043022">
    <property type="term" value="F:ribosome binding"/>
    <property type="evidence" value="ECO:0007669"/>
    <property type="project" value="TreeGrafter"/>
</dbReference>
<evidence type="ECO:0000313" key="17">
    <source>
        <dbReference type="EMBL" id="SBV95958.1"/>
    </source>
</evidence>
<sequence length="486" mass="53886">MQVTETKTEGLKREFNILVPAATIEDKVTARLAEIGKNASLPGFRPGKVPMKVIAERYRSAVMGEVLERLVNDATAEAVKERELRPALQPKVEIVSFDDGKDLEFSVAMEVLPEIVIGDLKGISLERLKASAPAEDVEKAMENLAAQHAHAHPIHEDRPAAKGDVVEIDFVGKLDGVPFDGGSGNGFDLELGSGMFIPGFEDQLIGAKKGDAVEVKVTFPAEYHAKDLAGKETTFDVTVKEIKEVHKHEIDDELAKHEGLENVAALREAVKGRIEAEFQQVSRQRLKRSLLDALDESHKFEIPPAMLENEFEAIWKTVEEAKSNGTLDPADVAKSEDALKDEYRTIAERRVRLGLLLAEIGRINNIQVTKEDLQRAMFQQARNFPGQERQVFEYFTKNPQAMEQFHAPLFEEKTVDFILELVKLEDREVTPQELMADPDAPAAAEPEKPKKTAKKKAAKAEEAEPAAEAQPEKPKKAPKKKAAAEE</sequence>
<dbReference type="SUPFAM" id="SSF54534">
    <property type="entry name" value="FKBP-like"/>
    <property type="match status" value="1"/>
</dbReference>
<proteinExistence type="inferred from homology"/>
<dbReference type="PANTHER" id="PTHR30560:SF3">
    <property type="entry name" value="TRIGGER FACTOR-LIKE PROTEIN TIG, CHLOROPLASTIC"/>
    <property type="match status" value="1"/>
</dbReference>